<dbReference type="AlphaFoldDB" id="A0A2S2CWS2"/>
<protein>
    <submittedName>
        <fullName evidence="5">MarR family transcriptional regulator</fullName>
    </submittedName>
</protein>
<dbReference type="GO" id="GO:0003677">
    <property type="term" value="F:DNA binding"/>
    <property type="evidence" value="ECO:0007669"/>
    <property type="project" value="UniProtKB-KW"/>
</dbReference>
<dbReference type="Gene3D" id="1.10.10.10">
    <property type="entry name" value="Winged helix-like DNA-binding domain superfamily/Winged helix DNA-binding domain"/>
    <property type="match status" value="1"/>
</dbReference>
<keyword evidence="2" id="KW-0238">DNA-binding</keyword>
<name>A0A2S2CWS2_9PROT</name>
<keyword evidence="3" id="KW-0804">Transcription</keyword>
<dbReference type="PANTHER" id="PTHR33164">
    <property type="entry name" value="TRANSCRIPTIONAL REGULATOR, MARR FAMILY"/>
    <property type="match status" value="1"/>
</dbReference>
<dbReference type="Proteomes" id="UP000245629">
    <property type="component" value="Plasmid unnamed1"/>
</dbReference>
<organism evidence="5 6">
    <name type="scientific">Azospirillum thermophilum</name>
    <dbReference type="NCBI Taxonomy" id="2202148"/>
    <lineage>
        <taxon>Bacteria</taxon>
        <taxon>Pseudomonadati</taxon>
        <taxon>Pseudomonadota</taxon>
        <taxon>Alphaproteobacteria</taxon>
        <taxon>Rhodospirillales</taxon>
        <taxon>Azospirillaceae</taxon>
        <taxon>Azospirillum</taxon>
    </lineage>
</organism>
<dbReference type="GO" id="GO:0006950">
    <property type="term" value="P:response to stress"/>
    <property type="evidence" value="ECO:0007669"/>
    <property type="project" value="TreeGrafter"/>
</dbReference>
<keyword evidence="6" id="KW-1185">Reference proteome</keyword>
<gene>
    <name evidence="5" type="ORF">DEW08_22660</name>
</gene>
<keyword evidence="1" id="KW-0805">Transcription regulation</keyword>
<dbReference type="PANTHER" id="PTHR33164:SF89">
    <property type="entry name" value="MARR FAMILY REGULATORY PROTEIN"/>
    <property type="match status" value="1"/>
</dbReference>
<evidence type="ECO:0000313" key="5">
    <source>
        <dbReference type="EMBL" id="AWK88865.1"/>
    </source>
</evidence>
<reference evidence="6" key="1">
    <citation type="submission" date="2018-05" db="EMBL/GenBank/DDBJ databases">
        <title>Azospirillum thermophila sp. nov., a novel isolated from hot spring.</title>
        <authorList>
            <person name="Zhao Z."/>
        </authorList>
    </citation>
    <scope>NUCLEOTIDE SEQUENCE [LARGE SCALE GENOMIC DNA]</scope>
    <source>
        <strain evidence="6">CFH 70021</strain>
        <plasmid evidence="6">unnamed1</plasmid>
    </source>
</reference>
<feature type="domain" description="HTH marR-type" evidence="4">
    <location>
        <begin position="1"/>
        <end position="137"/>
    </location>
</feature>
<dbReference type="PROSITE" id="PS01117">
    <property type="entry name" value="HTH_MARR_1"/>
    <property type="match status" value="1"/>
</dbReference>
<evidence type="ECO:0000256" key="1">
    <source>
        <dbReference type="ARBA" id="ARBA00023015"/>
    </source>
</evidence>
<evidence type="ECO:0000256" key="2">
    <source>
        <dbReference type="ARBA" id="ARBA00023125"/>
    </source>
</evidence>
<dbReference type="SMART" id="SM00347">
    <property type="entry name" value="HTH_MARR"/>
    <property type="match status" value="1"/>
</dbReference>
<keyword evidence="5" id="KW-0614">Plasmid</keyword>
<sequence>MRPNARATAEVMVQVLRTTSSLAFREGLNPAQWSALRYFAQASTPSARSVIAFARYHGTTKGTASQTIAALEKKGLVERQVNERDRRTATLSVTEAGRMVLANDPINALSDAIARLSEPHHRMMAEGLDQLLRQLLDPRVGKEAAPDAAAPSENAAE</sequence>
<dbReference type="InterPro" id="IPR039422">
    <property type="entry name" value="MarR/SlyA-like"/>
</dbReference>
<geneLocation type="plasmid" evidence="5 6">
    <name>unnamed1</name>
</geneLocation>
<evidence type="ECO:0000259" key="4">
    <source>
        <dbReference type="PROSITE" id="PS50995"/>
    </source>
</evidence>
<dbReference type="GO" id="GO:0003700">
    <property type="term" value="F:DNA-binding transcription factor activity"/>
    <property type="evidence" value="ECO:0007669"/>
    <property type="project" value="InterPro"/>
</dbReference>
<dbReference type="Pfam" id="PF12802">
    <property type="entry name" value="MarR_2"/>
    <property type="match status" value="1"/>
</dbReference>
<evidence type="ECO:0000256" key="3">
    <source>
        <dbReference type="ARBA" id="ARBA00023163"/>
    </source>
</evidence>
<dbReference type="OrthoDB" id="5522755at2"/>
<dbReference type="PROSITE" id="PS50995">
    <property type="entry name" value="HTH_MARR_2"/>
    <property type="match status" value="1"/>
</dbReference>
<dbReference type="KEGG" id="azz:DEW08_22660"/>
<dbReference type="InterPro" id="IPR036390">
    <property type="entry name" value="WH_DNA-bd_sf"/>
</dbReference>
<dbReference type="InterPro" id="IPR023187">
    <property type="entry name" value="Tscrpt_reg_MarR-type_CS"/>
</dbReference>
<dbReference type="EMBL" id="CP029356">
    <property type="protein sequence ID" value="AWK88865.1"/>
    <property type="molecule type" value="Genomic_DNA"/>
</dbReference>
<dbReference type="SUPFAM" id="SSF46785">
    <property type="entry name" value="Winged helix' DNA-binding domain"/>
    <property type="match status" value="1"/>
</dbReference>
<accession>A0A2S2CWS2</accession>
<dbReference type="PRINTS" id="PR00598">
    <property type="entry name" value="HTHMARR"/>
</dbReference>
<evidence type="ECO:0000313" key="6">
    <source>
        <dbReference type="Proteomes" id="UP000245629"/>
    </source>
</evidence>
<proteinExistence type="predicted"/>
<dbReference type="InterPro" id="IPR036388">
    <property type="entry name" value="WH-like_DNA-bd_sf"/>
</dbReference>
<dbReference type="InterPro" id="IPR000835">
    <property type="entry name" value="HTH_MarR-typ"/>
</dbReference>